<proteinExistence type="predicted"/>
<gene>
    <name evidence="6" type="ORF">B4U79_02868</name>
    <name evidence="4" type="ORF">B4U79_13525</name>
    <name evidence="5" type="ORF">B4U79_13800</name>
</gene>
<reference evidence="4 7" key="1">
    <citation type="journal article" date="2018" name="Gigascience">
        <title>Genomes of trombidid mites reveal novel predicted allergens and laterally-transferred genes associated with secondary metabolism.</title>
        <authorList>
            <person name="Dong X."/>
            <person name="Chaisiri K."/>
            <person name="Xia D."/>
            <person name="Armstrong S.D."/>
            <person name="Fang Y."/>
            <person name="Donnelly M.J."/>
            <person name="Kadowaki T."/>
            <person name="McGarry J.W."/>
            <person name="Darby A.C."/>
            <person name="Makepeace B.L."/>
        </authorList>
    </citation>
    <scope>NUCLEOTIDE SEQUENCE [LARGE SCALE GENOMIC DNA]</scope>
    <source>
        <strain evidence="4">UoL-WK</strain>
    </source>
</reference>
<dbReference type="AlphaFoldDB" id="A0A3S3QVB2"/>
<evidence type="ECO:0000313" key="5">
    <source>
        <dbReference type="EMBL" id="RWS17831.1"/>
    </source>
</evidence>
<feature type="domain" description="DUF4461" evidence="3">
    <location>
        <begin position="169"/>
        <end position="478"/>
    </location>
</feature>
<protein>
    <submittedName>
        <fullName evidence="4">T-cell activation inhibitor-like protein</fullName>
    </submittedName>
</protein>
<dbReference type="InterPro" id="IPR027986">
    <property type="entry name" value="TCAIM"/>
</dbReference>
<dbReference type="Proteomes" id="UP000285301">
    <property type="component" value="Unassembled WGS sequence"/>
</dbReference>
<dbReference type="EMBL" id="NCKU01000030">
    <property type="protein sequence ID" value="RWS17840.1"/>
    <property type="molecule type" value="Genomic_DNA"/>
</dbReference>
<name>A0A3S3QVB2_9ACAR</name>
<evidence type="ECO:0000256" key="1">
    <source>
        <dbReference type="SAM" id="MobiDB-lite"/>
    </source>
</evidence>
<dbReference type="EMBL" id="NCKU01000031">
    <property type="protein sequence ID" value="RWS17831.1"/>
    <property type="molecule type" value="Genomic_DNA"/>
</dbReference>
<comment type="caution">
    <text evidence="4">The sequence shown here is derived from an EMBL/GenBank/DDBJ whole genome shotgun (WGS) entry which is preliminary data.</text>
</comment>
<reference evidence="4" key="2">
    <citation type="submission" date="2018-11" db="EMBL/GenBank/DDBJ databases">
        <title>Trombidioid mite genomics.</title>
        <authorList>
            <person name="Dong X."/>
        </authorList>
    </citation>
    <scope>NUCLEOTIDE SEQUENCE</scope>
    <source>
        <strain evidence="4">UoL-WK</strain>
    </source>
</reference>
<dbReference type="Pfam" id="PF14687">
    <property type="entry name" value="DUF4460"/>
    <property type="match status" value="1"/>
</dbReference>
<sequence length="479" mass="55104">MSTSRKGRDLTSVEVSTALRPFYFRVHPDKFHQYPNERMVNENSLKLLNEYLSNLINKTQKYGLMTLTFYIQENTTVDQSSNVSLPAKLKKVDISLSPKEDVQTAVIRILDKVQVSTDHLKQIKQNTTDDTQSSKNDSSPSEEVFGEMKWRYEFGFEAAQEKIRSKPIETLGKWLPSNIEHSREKQSASEPILEEILKLKIGMIEDLQVKSVVLLSDWSVSHLKGSLTSLKTLLAQYPKEAALLKNKVVVLGKMTGVGLNGEVLLNVEDVRQNWLNFIRSMHKYDEMLMLLPLLEKELSETLNGIKLVHRKFGPSILIQNYIQHLRKFIGILKDYKIRNEFPREMPNDLKNLRLVLEGDAGPLMLSPTGLFIAPSSCPAKVFIEFLVNHINEAQKLVDNYEAIKSYEVAITDEAMHLLELQSIQKDDNVTPNLMIECCRNLIKHREYLKKYFSGSHLRISHYYSVLHDGTICIPWNWKL</sequence>
<evidence type="ECO:0000259" key="3">
    <source>
        <dbReference type="Pfam" id="PF14688"/>
    </source>
</evidence>
<dbReference type="OrthoDB" id="4238at2759"/>
<feature type="compositionally biased region" description="Polar residues" evidence="1">
    <location>
        <begin position="123"/>
        <end position="141"/>
    </location>
</feature>
<organism evidence="4 7">
    <name type="scientific">Dinothrombium tinctorium</name>
    <dbReference type="NCBI Taxonomy" id="1965070"/>
    <lineage>
        <taxon>Eukaryota</taxon>
        <taxon>Metazoa</taxon>
        <taxon>Ecdysozoa</taxon>
        <taxon>Arthropoda</taxon>
        <taxon>Chelicerata</taxon>
        <taxon>Arachnida</taxon>
        <taxon>Acari</taxon>
        <taxon>Acariformes</taxon>
        <taxon>Trombidiformes</taxon>
        <taxon>Prostigmata</taxon>
        <taxon>Anystina</taxon>
        <taxon>Parasitengona</taxon>
        <taxon>Trombidioidea</taxon>
        <taxon>Trombidiidae</taxon>
        <taxon>Dinothrombium</taxon>
    </lineage>
</organism>
<dbReference type="GO" id="GO:0005739">
    <property type="term" value="C:mitochondrion"/>
    <property type="evidence" value="ECO:0007669"/>
    <property type="project" value="TreeGrafter"/>
</dbReference>
<dbReference type="InterPro" id="IPR027989">
    <property type="entry name" value="DUF4461"/>
</dbReference>
<dbReference type="PANTHER" id="PTHR31596:SF1">
    <property type="entry name" value="T-CELL ACTIVATION INHIBITOR, MITOCHONDRIAL"/>
    <property type="match status" value="1"/>
</dbReference>
<feature type="region of interest" description="Disordered" evidence="1">
    <location>
        <begin position="123"/>
        <end position="143"/>
    </location>
</feature>
<evidence type="ECO:0000313" key="6">
    <source>
        <dbReference type="EMBL" id="RWS17840.1"/>
    </source>
</evidence>
<dbReference type="EMBL" id="NCKU01000694">
    <property type="protein sequence ID" value="RWS14545.1"/>
    <property type="molecule type" value="Genomic_DNA"/>
</dbReference>
<dbReference type="Pfam" id="PF14688">
    <property type="entry name" value="DUF4461"/>
    <property type="match status" value="1"/>
</dbReference>
<feature type="domain" description="DUF4460" evidence="2">
    <location>
        <begin position="8"/>
        <end position="114"/>
    </location>
</feature>
<keyword evidence="7" id="KW-1185">Reference proteome</keyword>
<evidence type="ECO:0000259" key="2">
    <source>
        <dbReference type="Pfam" id="PF14687"/>
    </source>
</evidence>
<evidence type="ECO:0000313" key="7">
    <source>
        <dbReference type="Proteomes" id="UP000285301"/>
    </source>
</evidence>
<dbReference type="InterPro" id="IPR028031">
    <property type="entry name" value="DUF4460"/>
</dbReference>
<evidence type="ECO:0000313" key="4">
    <source>
        <dbReference type="EMBL" id="RWS14545.1"/>
    </source>
</evidence>
<accession>A0A3S3QVB2</accession>
<dbReference type="PANTHER" id="PTHR31596">
    <property type="entry name" value="T-CELL ACTIVATION INHIBITOR, MITOCHONDRIAL"/>
    <property type="match status" value="1"/>
</dbReference>